<dbReference type="eggNOG" id="COG0637">
    <property type="taxonomic scope" value="Bacteria"/>
</dbReference>
<dbReference type="AlphaFoldDB" id="I0WDA1"/>
<dbReference type="NCBIfam" id="TIGR01509">
    <property type="entry name" value="HAD-SF-IA-v3"/>
    <property type="match status" value="1"/>
</dbReference>
<dbReference type="PANTHER" id="PTHR46193:SF18">
    <property type="entry name" value="HEXITOL PHOSPHATASE B"/>
    <property type="match status" value="1"/>
</dbReference>
<dbReference type="SFLD" id="SFLDG01135">
    <property type="entry name" value="C1.5.6:_HAD__Beta-PGM__Phospha"/>
    <property type="match status" value="1"/>
</dbReference>
<organism evidence="6 7">
    <name type="scientific">Imtechella halotolerans K1</name>
    <dbReference type="NCBI Taxonomy" id="946077"/>
    <lineage>
        <taxon>Bacteria</taxon>
        <taxon>Pseudomonadati</taxon>
        <taxon>Bacteroidota</taxon>
        <taxon>Flavobacteriia</taxon>
        <taxon>Flavobacteriales</taxon>
        <taxon>Flavobacteriaceae</taxon>
        <taxon>Imtechella</taxon>
    </lineage>
</organism>
<dbReference type="GO" id="GO:0003824">
    <property type="term" value="F:catalytic activity"/>
    <property type="evidence" value="ECO:0007669"/>
    <property type="project" value="UniProtKB-ARBA"/>
</dbReference>
<sequence length="222" mass="24691">MKKYFIFDMDGVLIDSEPVHQQILSQTFQELGISLLDEYYYTLVGMAAGPMWEKIKADFALHEEVGSLVKKHKVLKGQLLPSYTIPATPGILSLLNRLKLEGYVMAVASSSPKLLIESYTSQLHIQSFFQEFVSGEEVSRSKPFPDIFLKTADLLGVLPSVCIVIEDSRNGVVAAKSAGMFCIGYKNEHSGPQDLSMADVIIEHFDEITSEFLSNLPVCHQL</sequence>
<evidence type="ECO:0000256" key="5">
    <source>
        <dbReference type="ARBA" id="ARBA00023277"/>
    </source>
</evidence>
<dbReference type="Proteomes" id="UP000005938">
    <property type="component" value="Unassembled WGS sequence"/>
</dbReference>
<comment type="cofactor">
    <cofactor evidence="1">
        <name>Mg(2+)</name>
        <dbReference type="ChEBI" id="CHEBI:18420"/>
    </cofactor>
</comment>
<protein>
    <submittedName>
        <fullName evidence="6">Phosphorylated carbohydrates phosphatase</fullName>
    </submittedName>
</protein>
<dbReference type="PANTHER" id="PTHR46193">
    <property type="entry name" value="6-PHOSPHOGLUCONATE PHOSPHATASE"/>
    <property type="match status" value="1"/>
</dbReference>
<comment type="similarity">
    <text evidence="2">Belongs to the HAD-like hydrolase superfamily. CbbY/CbbZ/Gph/YieH family.</text>
</comment>
<dbReference type="Gene3D" id="3.40.50.1000">
    <property type="entry name" value="HAD superfamily/HAD-like"/>
    <property type="match status" value="1"/>
</dbReference>
<dbReference type="InterPro" id="IPR006439">
    <property type="entry name" value="HAD-SF_hydro_IA"/>
</dbReference>
<keyword evidence="3" id="KW-0479">Metal-binding</keyword>
<dbReference type="InterPro" id="IPR041492">
    <property type="entry name" value="HAD_2"/>
</dbReference>
<dbReference type="STRING" id="946077.W5A_09034"/>
<name>I0WDA1_9FLAO</name>
<evidence type="ECO:0000256" key="2">
    <source>
        <dbReference type="ARBA" id="ARBA00006171"/>
    </source>
</evidence>
<evidence type="ECO:0000256" key="1">
    <source>
        <dbReference type="ARBA" id="ARBA00001946"/>
    </source>
</evidence>
<dbReference type="Gene3D" id="1.10.150.240">
    <property type="entry name" value="Putative phosphatase, domain 2"/>
    <property type="match status" value="1"/>
</dbReference>
<dbReference type="PRINTS" id="PR00413">
    <property type="entry name" value="HADHALOGNASE"/>
</dbReference>
<comment type="caution">
    <text evidence="6">The sequence shown here is derived from an EMBL/GenBank/DDBJ whole genome shotgun (WGS) entry which is preliminary data.</text>
</comment>
<dbReference type="InterPro" id="IPR023198">
    <property type="entry name" value="PGP-like_dom2"/>
</dbReference>
<evidence type="ECO:0000313" key="7">
    <source>
        <dbReference type="Proteomes" id="UP000005938"/>
    </source>
</evidence>
<dbReference type="InterPro" id="IPR051600">
    <property type="entry name" value="Beta-PGM-like"/>
</dbReference>
<reference evidence="6 7" key="1">
    <citation type="journal article" date="2012" name="J. Bacteriol.">
        <title>Genome Sequence of the Halotolerant Bacterium Imtechella halotolerans K1T.</title>
        <authorList>
            <person name="Kumar S."/>
            <person name="Vikram S."/>
            <person name="Subramanian S."/>
            <person name="Raghava G.P."/>
            <person name="Pinnaka A.K."/>
        </authorList>
    </citation>
    <scope>NUCLEOTIDE SEQUENCE [LARGE SCALE GENOMIC DNA]</scope>
    <source>
        <strain evidence="6 7">K1</strain>
    </source>
</reference>
<evidence type="ECO:0000256" key="4">
    <source>
        <dbReference type="ARBA" id="ARBA00022842"/>
    </source>
</evidence>
<dbReference type="OrthoDB" id="9797743at2"/>
<keyword evidence="5" id="KW-0119">Carbohydrate metabolism</keyword>
<dbReference type="RefSeq" id="WP_008239702.1">
    <property type="nucleotide sequence ID" value="NZ_AJJU01000011.1"/>
</dbReference>
<dbReference type="SFLD" id="SFLDG01129">
    <property type="entry name" value="C1.5:_HAD__Beta-PGM__Phosphata"/>
    <property type="match status" value="1"/>
</dbReference>
<gene>
    <name evidence="6" type="ORF">W5A_09034</name>
</gene>
<dbReference type="InterPro" id="IPR023214">
    <property type="entry name" value="HAD_sf"/>
</dbReference>
<dbReference type="Pfam" id="PF13419">
    <property type="entry name" value="HAD_2"/>
    <property type="match status" value="1"/>
</dbReference>
<dbReference type="GO" id="GO:0046872">
    <property type="term" value="F:metal ion binding"/>
    <property type="evidence" value="ECO:0007669"/>
    <property type="project" value="UniProtKB-KW"/>
</dbReference>
<proteinExistence type="inferred from homology"/>
<dbReference type="SUPFAM" id="SSF56784">
    <property type="entry name" value="HAD-like"/>
    <property type="match status" value="1"/>
</dbReference>
<evidence type="ECO:0000313" key="6">
    <source>
        <dbReference type="EMBL" id="EID74367.1"/>
    </source>
</evidence>
<dbReference type="SFLD" id="SFLDS00003">
    <property type="entry name" value="Haloacid_Dehalogenase"/>
    <property type="match status" value="1"/>
</dbReference>
<accession>I0WDA1</accession>
<dbReference type="EMBL" id="AJJU01000011">
    <property type="protein sequence ID" value="EID74367.1"/>
    <property type="molecule type" value="Genomic_DNA"/>
</dbReference>
<keyword evidence="7" id="KW-1185">Reference proteome</keyword>
<keyword evidence="4" id="KW-0460">Magnesium</keyword>
<dbReference type="InterPro" id="IPR036412">
    <property type="entry name" value="HAD-like_sf"/>
</dbReference>
<evidence type="ECO:0000256" key="3">
    <source>
        <dbReference type="ARBA" id="ARBA00022723"/>
    </source>
</evidence>